<dbReference type="PANTHER" id="PTHR15673">
    <property type="entry name" value="IQ CALMODULIN-BINDING MOTIF CONTAINING PROTEIN 1"/>
    <property type="match status" value="1"/>
</dbReference>
<dbReference type="Proteomes" id="UP000288716">
    <property type="component" value="Unassembled WGS sequence"/>
</dbReference>
<dbReference type="STRING" id="299467.A0A443RWB9"/>
<dbReference type="Pfam" id="PF00612">
    <property type="entry name" value="IQ"/>
    <property type="match status" value="4"/>
</dbReference>
<protein>
    <submittedName>
        <fullName evidence="1">Myosin H-like protein</fullName>
    </submittedName>
</protein>
<accession>A0A443RWB9</accession>
<evidence type="ECO:0000313" key="1">
    <source>
        <dbReference type="EMBL" id="RWS19666.1"/>
    </source>
</evidence>
<evidence type="ECO:0000313" key="2">
    <source>
        <dbReference type="Proteomes" id="UP000288716"/>
    </source>
</evidence>
<feature type="non-terminal residue" evidence="1">
    <location>
        <position position="200"/>
    </location>
</feature>
<dbReference type="VEuPathDB" id="VectorBase:LDEU012374"/>
<dbReference type="PROSITE" id="PS50096">
    <property type="entry name" value="IQ"/>
    <property type="match status" value="4"/>
</dbReference>
<gene>
    <name evidence="1" type="ORF">B4U80_12242</name>
</gene>
<keyword evidence="2" id="KW-1185">Reference proteome</keyword>
<dbReference type="Gene3D" id="1.20.5.190">
    <property type="match status" value="4"/>
</dbReference>
<dbReference type="InterPro" id="IPR000048">
    <property type="entry name" value="IQ_motif_EF-hand-BS"/>
</dbReference>
<dbReference type="PANTHER" id="PTHR15673:SF2">
    <property type="entry name" value="IQ CALMODULIN-BINDING MOTIF-CONTAINING PROTEIN 1"/>
    <property type="match status" value="1"/>
</dbReference>
<dbReference type="SMART" id="SM00015">
    <property type="entry name" value="IQ"/>
    <property type="match status" value="5"/>
</dbReference>
<dbReference type="GO" id="GO:0005929">
    <property type="term" value="C:cilium"/>
    <property type="evidence" value="ECO:0007669"/>
    <property type="project" value="TreeGrafter"/>
</dbReference>
<comment type="caution">
    <text evidence="1">The sequence shown here is derived from an EMBL/GenBank/DDBJ whole genome shotgun (WGS) entry which is preliminary data.</text>
</comment>
<dbReference type="EMBL" id="NCKV01023820">
    <property type="protein sequence ID" value="RWS19666.1"/>
    <property type="molecule type" value="Genomic_DNA"/>
</dbReference>
<reference evidence="1 2" key="1">
    <citation type="journal article" date="2018" name="Gigascience">
        <title>Genomes of trombidid mites reveal novel predicted allergens and laterally-transferred genes associated with secondary metabolism.</title>
        <authorList>
            <person name="Dong X."/>
            <person name="Chaisiri K."/>
            <person name="Xia D."/>
            <person name="Armstrong S.D."/>
            <person name="Fang Y."/>
            <person name="Donnelly M.J."/>
            <person name="Kadowaki T."/>
            <person name="McGarry J.W."/>
            <person name="Darby A.C."/>
            <person name="Makepeace B.L."/>
        </authorList>
    </citation>
    <scope>NUCLEOTIDE SEQUENCE [LARGE SCALE GENOMIC DNA]</scope>
    <source>
        <strain evidence="1">UoL-UT</strain>
    </source>
</reference>
<dbReference type="GO" id="GO:0005516">
    <property type="term" value="F:calmodulin binding"/>
    <property type="evidence" value="ECO:0007669"/>
    <property type="project" value="InterPro"/>
</dbReference>
<dbReference type="GO" id="GO:0060271">
    <property type="term" value="P:cilium assembly"/>
    <property type="evidence" value="ECO:0007669"/>
    <property type="project" value="InterPro"/>
</dbReference>
<name>A0A443RWB9_9ACAR</name>
<dbReference type="OrthoDB" id="190375at2759"/>
<organism evidence="1 2">
    <name type="scientific">Leptotrombidium deliense</name>
    <dbReference type="NCBI Taxonomy" id="299467"/>
    <lineage>
        <taxon>Eukaryota</taxon>
        <taxon>Metazoa</taxon>
        <taxon>Ecdysozoa</taxon>
        <taxon>Arthropoda</taxon>
        <taxon>Chelicerata</taxon>
        <taxon>Arachnida</taxon>
        <taxon>Acari</taxon>
        <taxon>Acariformes</taxon>
        <taxon>Trombidiformes</taxon>
        <taxon>Prostigmata</taxon>
        <taxon>Anystina</taxon>
        <taxon>Parasitengona</taxon>
        <taxon>Trombiculoidea</taxon>
        <taxon>Trombiculidae</taxon>
        <taxon>Leptotrombidium</taxon>
    </lineage>
</organism>
<dbReference type="AlphaFoldDB" id="A0A443RWB9"/>
<proteinExistence type="predicted"/>
<dbReference type="InterPro" id="IPR028765">
    <property type="entry name" value="IQCB1"/>
</dbReference>
<sequence length="200" mass="23824">MEMKRNTAALTIQKIWRGYKSRRYVSEIKEAIRCETAACVVQRSVKSFLFRRRIQKQIETKKNSAALTIQKIWRGYKSRRYVFEIKETIRCEAAAQVIQRSVKSFLLRRRIQTQVETKRNDAALKIQKIWRGYKTRCRVFELNEKIKEAYRCDVAARVLQRSVKSFLFRKRIQKQIETKRNDAALTIQVCVTIIGFLVLR</sequence>